<feature type="chain" id="PRO_5039431118" evidence="1">
    <location>
        <begin position="25"/>
        <end position="294"/>
    </location>
</feature>
<sequence length="294" mass="32859">MYRRNVLHKWTLFTLIGVFLFALALPATVSADAVVGETVVTLGQDLTPQQKEDILQEMDVSDDVKQITVTNEEEHKYLGGYLSKATIGTRALSSAKITLAKKGTGIKVQTHNITTINEQMYANALITAGVKDAEVYVTAPTQVSGTAGLTGMLKAFEEATGKNISEDQKQVANEEMVRTSELGEKVGDEKAAEFMTRVKEEVAKQKPDSPEEVKQIVINIAGDLNIDLSNQETKQITNLMYKFSELNLDWDSFTDQLNQLKDKFNINTEEAQGFFDKVWKWFSDLFDWIRGLFS</sequence>
<dbReference type="RefSeq" id="WP_142503940.1">
    <property type="nucleotide sequence ID" value="NZ_FXTI01000001.1"/>
</dbReference>
<name>A0A521ANE3_9BACL</name>
<accession>A0A521ANE3</accession>
<gene>
    <name evidence="2" type="ORF">SAMN06264849_101239</name>
</gene>
<dbReference type="InterPro" id="IPR009343">
    <property type="entry name" value="DUF1002"/>
</dbReference>
<reference evidence="2 3" key="1">
    <citation type="submission" date="2017-05" db="EMBL/GenBank/DDBJ databases">
        <authorList>
            <person name="Varghese N."/>
            <person name="Submissions S."/>
        </authorList>
    </citation>
    <scope>NUCLEOTIDE SEQUENCE [LARGE SCALE GENOMIC DNA]</scope>
    <source>
        <strain evidence="2 3">DSM 45474</strain>
    </source>
</reference>
<organism evidence="2 3">
    <name type="scientific">Melghirimyces algeriensis</name>
    <dbReference type="NCBI Taxonomy" id="910412"/>
    <lineage>
        <taxon>Bacteria</taxon>
        <taxon>Bacillati</taxon>
        <taxon>Bacillota</taxon>
        <taxon>Bacilli</taxon>
        <taxon>Bacillales</taxon>
        <taxon>Thermoactinomycetaceae</taxon>
        <taxon>Melghirimyces</taxon>
    </lineage>
</organism>
<evidence type="ECO:0000313" key="2">
    <source>
        <dbReference type="EMBL" id="SMO36291.1"/>
    </source>
</evidence>
<dbReference type="Pfam" id="PF06207">
    <property type="entry name" value="DUF1002"/>
    <property type="match status" value="1"/>
</dbReference>
<dbReference type="EMBL" id="FXTI01000001">
    <property type="protein sequence ID" value="SMO36291.1"/>
    <property type="molecule type" value="Genomic_DNA"/>
</dbReference>
<keyword evidence="3" id="KW-1185">Reference proteome</keyword>
<feature type="signal peptide" evidence="1">
    <location>
        <begin position="1"/>
        <end position="24"/>
    </location>
</feature>
<evidence type="ECO:0000313" key="3">
    <source>
        <dbReference type="Proteomes" id="UP000315636"/>
    </source>
</evidence>
<protein>
    <submittedName>
        <fullName evidence="2">Uncharacterized protein YpuA, DUF1002 family</fullName>
    </submittedName>
</protein>
<dbReference type="OrthoDB" id="9810153at2"/>
<keyword evidence="1" id="KW-0732">Signal</keyword>
<dbReference type="AlphaFoldDB" id="A0A521ANE3"/>
<evidence type="ECO:0000256" key="1">
    <source>
        <dbReference type="SAM" id="SignalP"/>
    </source>
</evidence>
<proteinExistence type="predicted"/>
<dbReference type="Proteomes" id="UP000315636">
    <property type="component" value="Unassembled WGS sequence"/>
</dbReference>